<evidence type="ECO:0000313" key="2">
    <source>
        <dbReference type="EMBL" id="AWI85902.1"/>
    </source>
</evidence>
<reference evidence="2 3" key="1">
    <citation type="submission" date="2017-06" db="EMBL/GenBank/DDBJ databases">
        <title>Yangia sp. YSBP01 complete genome sequence.</title>
        <authorList>
            <person name="Woo J.-H."/>
            <person name="Kim H.-S."/>
        </authorList>
    </citation>
    <scope>NUCLEOTIDE SEQUENCE [LARGE SCALE GENOMIC DNA]</scope>
    <source>
        <strain evidence="2 3">YSBP01</strain>
        <plasmid evidence="2 3">unnamed1</plasmid>
    </source>
</reference>
<proteinExistence type="predicted"/>
<accession>A0A2U8HJC2</accession>
<dbReference type="InterPro" id="IPR008579">
    <property type="entry name" value="UGlyAH_Cupin_dom"/>
</dbReference>
<dbReference type="RefSeq" id="WP_108969989.1">
    <property type="nucleotide sequence ID" value="NZ_CP022191.1"/>
</dbReference>
<organism evidence="2 3">
    <name type="scientific">Alloyangia pacifica</name>
    <dbReference type="NCBI Taxonomy" id="311180"/>
    <lineage>
        <taxon>Bacteria</taxon>
        <taxon>Pseudomonadati</taxon>
        <taxon>Pseudomonadota</taxon>
        <taxon>Alphaproteobacteria</taxon>
        <taxon>Rhodobacterales</taxon>
        <taxon>Roseobacteraceae</taxon>
        <taxon>Alloyangia</taxon>
    </lineage>
</organism>
<feature type="domain" description="(S)-ureidoglycine aminohydrolase cupin" evidence="1">
    <location>
        <begin position="40"/>
        <end position="113"/>
    </location>
</feature>
<sequence>MTNLIAINSKPEFPPKVSFPVPERLISGDPAFKTWAQDESRDGTVLTGVWEATPGETHSIKGTTFEFCHILSGSIEIEETGGDIHRLGAGDSFVMKPGFVGVWRTLETVRKIYVCAQD</sequence>
<dbReference type="SUPFAM" id="SSF51182">
    <property type="entry name" value="RmlC-like cupins"/>
    <property type="match status" value="1"/>
</dbReference>
<dbReference type="InterPro" id="IPR011051">
    <property type="entry name" value="RmlC_Cupin_sf"/>
</dbReference>
<protein>
    <submittedName>
        <fullName evidence="2">Cupin</fullName>
    </submittedName>
</protein>
<dbReference type="PANTHER" id="PTHR40943:SF1">
    <property type="entry name" value="CYTOPLASMIC PROTEIN"/>
    <property type="match status" value="1"/>
</dbReference>
<evidence type="ECO:0000259" key="1">
    <source>
        <dbReference type="Pfam" id="PF05899"/>
    </source>
</evidence>
<geneLocation type="plasmid" evidence="2 3">
    <name>unnamed1</name>
</geneLocation>
<keyword evidence="2" id="KW-0614">Plasmid</keyword>
<dbReference type="EMBL" id="CP022191">
    <property type="protein sequence ID" value="AWI85902.1"/>
    <property type="molecule type" value="Genomic_DNA"/>
</dbReference>
<dbReference type="Proteomes" id="UP000244915">
    <property type="component" value="Plasmid unnamed1"/>
</dbReference>
<dbReference type="Pfam" id="PF05899">
    <property type="entry name" value="Cupin_3"/>
    <property type="match status" value="1"/>
</dbReference>
<dbReference type="AlphaFoldDB" id="A0A2U8HJC2"/>
<dbReference type="KEGG" id="ypac:CEW88_19180"/>
<dbReference type="Gene3D" id="2.60.120.10">
    <property type="entry name" value="Jelly Rolls"/>
    <property type="match status" value="1"/>
</dbReference>
<dbReference type="PANTHER" id="PTHR40943">
    <property type="entry name" value="CYTOPLASMIC PROTEIN-RELATED"/>
    <property type="match status" value="1"/>
</dbReference>
<gene>
    <name evidence="2" type="ORF">CEW88_19180</name>
</gene>
<name>A0A2U8HJC2_9RHOB</name>
<evidence type="ECO:0000313" key="3">
    <source>
        <dbReference type="Proteomes" id="UP000244915"/>
    </source>
</evidence>
<dbReference type="OrthoDB" id="9799053at2"/>
<dbReference type="InterPro" id="IPR014710">
    <property type="entry name" value="RmlC-like_jellyroll"/>
</dbReference>